<comment type="similarity">
    <text evidence="4">Belongs to the acetyltransferase family. MshD subfamily.</text>
</comment>
<reference evidence="7 8" key="1">
    <citation type="submission" date="2016-10" db="EMBL/GenBank/DDBJ databases">
        <authorList>
            <person name="de Groot N.N."/>
        </authorList>
    </citation>
    <scope>NUCLEOTIDE SEQUENCE [LARGE SCALE GENOMIC DNA]</scope>
    <source>
        <strain evidence="7 8">DSM 21800</strain>
    </source>
</reference>
<evidence type="ECO:0000256" key="4">
    <source>
        <dbReference type="HAMAP-Rule" id="MF_01698"/>
    </source>
</evidence>
<dbReference type="InterPro" id="IPR016181">
    <property type="entry name" value="Acyl_CoA_acyltransferase"/>
</dbReference>
<dbReference type="InterPro" id="IPR000182">
    <property type="entry name" value="GNAT_dom"/>
</dbReference>
<feature type="binding site" evidence="4">
    <location>
        <begin position="102"/>
        <end position="104"/>
    </location>
    <ligand>
        <name>acetyl-CoA</name>
        <dbReference type="ChEBI" id="CHEBI:57288"/>
        <label>1</label>
    </ligand>
</feature>
<dbReference type="AlphaFoldDB" id="A0A1H1S897"/>
<dbReference type="GO" id="GO:0010125">
    <property type="term" value="P:mycothiol biosynthetic process"/>
    <property type="evidence" value="ECO:0007669"/>
    <property type="project" value="UniProtKB-UniRule"/>
</dbReference>
<keyword evidence="8" id="KW-1185">Reference proteome</keyword>
<feature type="binding site" evidence="4">
    <location>
        <begin position="261"/>
        <end position="267"/>
    </location>
    <ligand>
        <name>acetyl-CoA</name>
        <dbReference type="ChEBI" id="CHEBI:57288"/>
        <label>2</label>
    </ligand>
</feature>
<dbReference type="HAMAP" id="MF_01698">
    <property type="entry name" value="MshD"/>
    <property type="match status" value="1"/>
</dbReference>
<dbReference type="Gene3D" id="3.40.630.30">
    <property type="match status" value="1"/>
</dbReference>
<sequence>MDSDTAPGGHHRYTVTASDAVPSADRETVLEMARETEAADGKPPLNDEALQAIQHPEALAPSQTPLHVTVHRTSTDEDGRQQLEWIGYAFLRDALSDPTGSLFVVPQARRAGAGRRLLAATIEAAESSVKIWAPGNSVAAQTLAASAHFSPVRTLLIMSRPLDTPILDPEPPAGVSIRAFDPARDIDPWLAVNSRAFAHHPEQGGVTADGLRATMAESWFETGDFLIAEDSDGTMLGFHWLKQHSDTRGEVYVLGVDPAAGGRGLGKALLRAGLQHLRDDLGLTEVILYVEGDNEPAVGLYLLNGFDTINTDVLYAQQHDQVGN</sequence>
<accession>A0A1H1S897</accession>
<dbReference type="STRING" id="630515.SAMN04489812_1909"/>
<protein>
    <recommendedName>
        <fullName evidence="4">Mycothiol acetyltransferase</fullName>
        <shortName evidence="4">MSH acetyltransferase</shortName>
        <ecNumber evidence="4">2.3.1.189</ecNumber>
    </recommendedName>
    <alternativeName>
        <fullName evidence="4">Mycothiol synthase</fullName>
    </alternativeName>
</protein>
<dbReference type="CDD" id="cd04301">
    <property type="entry name" value="NAT_SF"/>
    <property type="match status" value="2"/>
</dbReference>
<dbReference type="OrthoDB" id="3208058at2"/>
<evidence type="ECO:0000256" key="1">
    <source>
        <dbReference type="ARBA" id="ARBA00022679"/>
    </source>
</evidence>
<dbReference type="GO" id="GO:0035447">
    <property type="term" value="F:mycothiol synthase activity"/>
    <property type="evidence" value="ECO:0007669"/>
    <property type="project" value="UniProtKB-UniRule"/>
</dbReference>
<keyword evidence="2 4" id="KW-0677">Repeat</keyword>
<evidence type="ECO:0000313" key="7">
    <source>
        <dbReference type="EMBL" id="SDS43976.1"/>
    </source>
</evidence>
<feature type="binding site" evidence="4">
    <location>
        <position position="250"/>
    </location>
    <ligand>
        <name>1D-myo-inositol 2-(L-cysteinylamino)-2-deoxy-alpha-D-glucopyranoside</name>
        <dbReference type="ChEBI" id="CHEBI:58887"/>
    </ligand>
</feature>
<dbReference type="PANTHER" id="PTHR43877">
    <property type="entry name" value="AMINOALKYLPHOSPHONATE N-ACETYLTRANSFERASE-RELATED-RELATED"/>
    <property type="match status" value="1"/>
</dbReference>
<dbReference type="RefSeq" id="WP_091523513.1">
    <property type="nucleotide sequence ID" value="NZ_LT629772.1"/>
</dbReference>
<comment type="caution">
    <text evidence="4">Lacks conserved residue(s) required for the propagation of feature annotation.</text>
</comment>
<evidence type="ECO:0000259" key="6">
    <source>
        <dbReference type="PROSITE" id="PS51186"/>
    </source>
</evidence>
<name>A0A1H1S897_9ACTN</name>
<dbReference type="InterPro" id="IPR017813">
    <property type="entry name" value="Mycothiol_AcTrfase"/>
</dbReference>
<feature type="binding site" evidence="4">
    <location>
        <position position="289"/>
    </location>
    <ligand>
        <name>1D-myo-inositol 2-(L-cysteinylamino)-2-deoxy-alpha-D-glucopyranoside</name>
        <dbReference type="ChEBI" id="CHEBI:58887"/>
    </ligand>
</feature>
<dbReference type="EMBL" id="LT629772">
    <property type="protein sequence ID" value="SDS43976.1"/>
    <property type="molecule type" value="Genomic_DNA"/>
</dbReference>
<dbReference type="Proteomes" id="UP000199103">
    <property type="component" value="Chromosome I"/>
</dbReference>
<evidence type="ECO:0000256" key="2">
    <source>
        <dbReference type="ARBA" id="ARBA00022737"/>
    </source>
</evidence>
<comment type="catalytic activity">
    <reaction evidence="4">
        <text>1D-myo-inositol 2-(L-cysteinylamino)-2-deoxy-alpha-D-glucopyranoside + acetyl-CoA = mycothiol + CoA + H(+)</text>
        <dbReference type="Rhea" id="RHEA:26172"/>
        <dbReference type="ChEBI" id="CHEBI:15378"/>
        <dbReference type="ChEBI" id="CHEBI:16768"/>
        <dbReference type="ChEBI" id="CHEBI:57287"/>
        <dbReference type="ChEBI" id="CHEBI:57288"/>
        <dbReference type="ChEBI" id="CHEBI:58887"/>
        <dbReference type="EC" id="2.3.1.189"/>
    </reaction>
</comment>
<dbReference type="Pfam" id="PF00583">
    <property type="entry name" value="Acetyltransf_1"/>
    <property type="match status" value="1"/>
</dbReference>
<feature type="binding site" evidence="4">
    <location>
        <begin position="254"/>
        <end position="256"/>
    </location>
    <ligand>
        <name>acetyl-CoA</name>
        <dbReference type="ChEBI" id="CHEBI:57288"/>
        <label>2</label>
    </ligand>
</feature>
<evidence type="ECO:0000313" key="8">
    <source>
        <dbReference type="Proteomes" id="UP000199103"/>
    </source>
</evidence>
<organism evidence="7 8">
    <name type="scientific">Microlunatus soli</name>
    <dbReference type="NCBI Taxonomy" id="630515"/>
    <lineage>
        <taxon>Bacteria</taxon>
        <taxon>Bacillati</taxon>
        <taxon>Actinomycetota</taxon>
        <taxon>Actinomycetes</taxon>
        <taxon>Propionibacteriales</taxon>
        <taxon>Propionibacteriaceae</taxon>
        <taxon>Microlunatus</taxon>
    </lineage>
</organism>
<dbReference type="EC" id="2.3.1.189" evidence="4"/>
<dbReference type="PIRSF" id="PIRSF021524">
    <property type="entry name" value="MSH_acetyltransferase"/>
    <property type="match status" value="1"/>
</dbReference>
<feature type="binding site" evidence="4">
    <location>
        <position position="242"/>
    </location>
    <ligand>
        <name>1D-myo-inositol 2-(L-cysteinylamino)-2-deoxy-alpha-D-glucopyranoside</name>
        <dbReference type="ChEBI" id="CHEBI:58887"/>
    </ligand>
</feature>
<dbReference type="InterPro" id="IPR050832">
    <property type="entry name" value="Bact_Acetyltransf"/>
</dbReference>
<evidence type="ECO:0000256" key="5">
    <source>
        <dbReference type="SAM" id="MobiDB-lite"/>
    </source>
</evidence>
<keyword evidence="3 4" id="KW-0012">Acyltransferase</keyword>
<dbReference type="PROSITE" id="PS51186">
    <property type="entry name" value="GNAT"/>
    <property type="match status" value="1"/>
</dbReference>
<keyword evidence="1 4" id="KW-0808">Transferase</keyword>
<comment type="subunit">
    <text evidence="4">Monomer.</text>
</comment>
<dbReference type="SUPFAM" id="SSF55729">
    <property type="entry name" value="Acyl-CoA N-acyltransferases (Nat)"/>
    <property type="match status" value="1"/>
</dbReference>
<feature type="binding site" evidence="4">
    <location>
        <position position="47"/>
    </location>
    <ligand>
        <name>1D-myo-inositol 2-(L-cysteinylamino)-2-deoxy-alpha-D-glucopyranoside</name>
        <dbReference type="ChEBI" id="CHEBI:58887"/>
    </ligand>
</feature>
<proteinExistence type="inferred from homology"/>
<feature type="region of interest" description="Disordered" evidence="5">
    <location>
        <begin position="1"/>
        <end position="21"/>
    </location>
</feature>
<dbReference type="NCBIfam" id="TIGR03448">
    <property type="entry name" value="mycothiol_MshD"/>
    <property type="match status" value="1"/>
</dbReference>
<feature type="binding site" evidence="4">
    <location>
        <position position="202"/>
    </location>
    <ligand>
        <name>1D-myo-inositol 2-(L-cysteinylamino)-2-deoxy-alpha-D-glucopyranoside</name>
        <dbReference type="ChEBI" id="CHEBI:58887"/>
    </ligand>
</feature>
<evidence type="ECO:0000256" key="3">
    <source>
        <dbReference type="ARBA" id="ARBA00023315"/>
    </source>
</evidence>
<feature type="domain" description="N-acetyltransferase" evidence="6">
    <location>
        <begin position="175"/>
        <end position="324"/>
    </location>
</feature>
<comment type="function">
    <text evidence="4">Catalyzes the transfer of acetyl from acetyl-CoA to desacetylmycothiol (Cys-GlcN-Ins) to form mycothiol.</text>
</comment>
<gene>
    <name evidence="4" type="primary">mshD</name>
    <name evidence="7" type="ORF">SAMN04489812_1909</name>
</gene>